<dbReference type="Proteomes" id="UP001153292">
    <property type="component" value="Chromosome 6"/>
</dbReference>
<keyword evidence="3" id="KW-0808">Transferase</keyword>
<sequence length="516" mass="57620">MLVIAPVRVFCFVLFVSSCLASQILVVFPVPDESYKVLGDSIVGTLLDAGHEVTYVTAFPKRKATANLTYIDISSNIGGASHRPDLHKLPLVPLSIPQILRQGVEISEHTLQHDAVRGIMMDPAVTFDLVLVHWFYSTLLAPLGSLFNCPLVWYAAGDACWASLQLVHELPSPAYSVGPHSHHLPSIPFTINDRITQLWQQLYFGFWTRYYLDYVEPPIYEATYAAAMRVRGLVPPPYDLVAKNGSTLLLNSHPPLGQSLPLPLNAKLVGGHHLRPLKPLPEKFQIFMDNAKHGLIFMELGAGVESSDMPQHVRKRLLDMFGELQHQVVWRLDERPPHAARNVHVLERAPALEMLCHPNTLMVITDGSTTSLMEALHCGVPVITVPFLGDQFLNADIAVAQGFAIKVEFTHHFAWKLREAIGEILGNNSYRSSAKEASRMFHLRPSPAAADLLHWIEVTSSTGAWHLRSAARHLSLAERYYLDLGLLLVLAVWFLSKVVKVIRVHLKDDDCNKKDD</sequence>
<dbReference type="Pfam" id="PF00201">
    <property type="entry name" value="UDPGT"/>
    <property type="match status" value="1"/>
</dbReference>
<evidence type="ECO:0008006" key="7">
    <source>
        <dbReference type="Google" id="ProtNLM"/>
    </source>
</evidence>
<dbReference type="PANTHER" id="PTHR48043">
    <property type="entry name" value="EG:EG0003.4 PROTEIN-RELATED"/>
    <property type="match status" value="1"/>
</dbReference>
<keyword evidence="2" id="KW-0328">Glycosyltransferase</keyword>
<proteinExistence type="inferred from homology"/>
<dbReference type="InterPro" id="IPR050271">
    <property type="entry name" value="UDP-glycosyltransferase"/>
</dbReference>
<dbReference type="InterPro" id="IPR002213">
    <property type="entry name" value="UDP_glucos_trans"/>
</dbReference>
<evidence type="ECO:0000313" key="5">
    <source>
        <dbReference type="EMBL" id="CAH0692636.1"/>
    </source>
</evidence>
<comment type="similarity">
    <text evidence="1">Belongs to the UDP-glycosyltransferase family.</text>
</comment>
<dbReference type="Gene3D" id="3.40.50.2000">
    <property type="entry name" value="Glycogen Phosphorylase B"/>
    <property type="match status" value="1"/>
</dbReference>
<gene>
    <name evidence="5" type="ORF">CHILSU_LOCUS10132</name>
</gene>
<accession>A0ABN8EDV6</accession>
<feature type="signal peptide" evidence="4">
    <location>
        <begin position="1"/>
        <end position="21"/>
    </location>
</feature>
<keyword evidence="6" id="KW-1185">Reference proteome</keyword>
<evidence type="ECO:0000256" key="2">
    <source>
        <dbReference type="ARBA" id="ARBA00022676"/>
    </source>
</evidence>
<evidence type="ECO:0000256" key="1">
    <source>
        <dbReference type="ARBA" id="ARBA00009995"/>
    </source>
</evidence>
<feature type="chain" id="PRO_5045078148" description="UDP-glycosyltransferase" evidence="4">
    <location>
        <begin position="22"/>
        <end position="516"/>
    </location>
</feature>
<evidence type="ECO:0000256" key="3">
    <source>
        <dbReference type="ARBA" id="ARBA00022679"/>
    </source>
</evidence>
<evidence type="ECO:0000313" key="6">
    <source>
        <dbReference type="Proteomes" id="UP001153292"/>
    </source>
</evidence>
<name>A0ABN8EDV6_CHISP</name>
<reference evidence="5" key="1">
    <citation type="submission" date="2021-12" db="EMBL/GenBank/DDBJ databases">
        <authorList>
            <person name="King R."/>
        </authorList>
    </citation>
    <scope>NUCLEOTIDE SEQUENCE</scope>
</reference>
<evidence type="ECO:0000256" key="4">
    <source>
        <dbReference type="SAM" id="SignalP"/>
    </source>
</evidence>
<protein>
    <recommendedName>
        <fullName evidence="7">UDP-glycosyltransferase</fullName>
    </recommendedName>
</protein>
<organism evidence="5 6">
    <name type="scientific">Chilo suppressalis</name>
    <name type="common">Asiatic rice borer moth</name>
    <dbReference type="NCBI Taxonomy" id="168631"/>
    <lineage>
        <taxon>Eukaryota</taxon>
        <taxon>Metazoa</taxon>
        <taxon>Ecdysozoa</taxon>
        <taxon>Arthropoda</taxon>
        <taxon>Hexapoda</taxon>
        <taxon>Insecta</taxon>
        <taxon>Pterygota</taxon>
        <taxon>Neoptera</taxon>
        <taxon>Endopterygota</taxon>
        <taxon>Lepidoptera</taxon>
        <taxon>Glossata</taxon>
        <taxon>Ditrysia</taxon>
        <taxon>Pyraloidea</taxon>
        <taxon>Crambidae</taxon>
        <taxon>Crambinae</taxon>
        <taxon>Chilo</taxon>
    </lineage>
</organism>
<keyword evidence="4" id="KW-0732">Signal</keyword>
<dbReference type="CDD" id="cd03784">
    <property type="entry name" value="GT1_Gtf-like"/>
    <property type="match status" value="1"/>
</dbReference>
<dbReference type="EMBL" id="OU963899">
    <property type="protein sequence ID" value="CAH0692636.1"/>
    <property type="molecule type" value="Genomic_DNA"/>
</dbReference>
<dbReference type="PANTHER" id="PTHR48043:SF159">
    <property type="entry name" value="EG:EG0003.4 PROTEIN-RELATED"/>
    <property type="match status" value="1"/>
</dbReference>
<dbReference type="SUPFAM" id="SSF53756">
    <property type="entry name" value="UDP-Glycosyltransferase/glycogen phosphorylase"/>
    <property type="match status" value="1"/>
</dbReference>